<reference evidence="15" key="1">
    <citation type="submission" date="2025-08" db="UniProtKB">
        <authorList>
            <consortium name="RefSeq"/>
        </authorList>
    </citation>
    <scope>IDENTIFICATION</scope>
    <source>
        <tissue evidence="15">Whole body</tissue>
    </source>
</reference>
<keyword evidence="6 13" id="KW-1133">Transmembrane helix</keyword>
<dbReference type="Gene3D" id="2.60.470.10">
    <property type="entry name" value="Acid-sensing ion channels like domains"/>
    <property type="match status" value="1"/>
</dbReference>
<dbReference type="RefSeq" id="XP_064071211.1">
    <property type="nucleotide sequence ID" value="XM_064215141.1"/>
</dbReference>
<comment type="similarity">
    <text evidence="2 12">Belongs to the amiloride-sensitive sodium channel (TC 1.A.6) family.</text>
</comment>
<evidence type="ECO:0000256" key="13">
    <source>
        <dbReference type="SAM" id="Phobius"/>
    </source>
</evidence>
<accession>A0ABM4AIT5</accession>
<evidence type="ECO:0000256" key="1">
    <source>
        <dbReference type="ARBA" id="ARBA00004141"/>
    </source>
</evidence>
<dbReference type="PANTHER" id="PTHR11690">
    <property type="entry name" value="AMILORIDE-SENSITIVE SODIUM CHANNEL-RELATED"/>
    <property type="match status" value="1"/>
</dbReference>
<evidence type="ECO:0000256" key="6">
    <source>
        <dbReference type="ARBA" id="ARBA00022989"/>
    </source>
</evidence>
<evidence type="ECO:0000256" key="10">
    <source>
        <dbReference type="ARBA" id="ARBA00023201"/>
    </source>
</evidence>
<evidence type="ECO:0000256" key="9">
    <source>
        <dbReference type="ARBA" id="ARBA00023136"/>
    </source>
</evidence>
<evidence type="ECO:0000313" key="14">
    <source>
        <dbReference type="Proteomes" id="UP001652626"/>
    </source>
</evidence>
<keyword evidence="5 12" id="KW-0812">Transmembrane</keyword>
<evidence type="ECO:0000256" key="11">
    <source>
        <dbReference type="ARBA" id="ARBA00023303"/>
    </source>
</evidence>
<dbReference type="GeneID" id="113403209"/>
<evidence type="ECO:0000256" key="7">
    <source>
        <dbReference type="ARBA" id="ARBA00023053"/>
    </source>
</evidence>
<comment type="subcellular location">
    <subcellularLocation>
        <location evidence="1">Membrane</location>
        <topology evidence="1">Multi-pass membrane protein</topology>
    </subcellularLocation>
</comment>
<evidence type="ECO:0000256" key="4">
    <source>
        <dbReference type="ARBA" id="ARBA00022461"/>
    </source>
</evidence>
<evidence type="ECO:0000313" key="15">
    <source>
        <dbReference type="RefSeq" id="XP_064071211.1"/>
    </source>
</evidence>
<keyword evidence="11 12" id="KW-0407">Ion channel</keyword>
<evidence type="ECO:0000256" key="2">
    <source>
        <dbReference type="ARBA" id="ARBA00007193"/>
    </source>
</evidence>
<dbReference type="InterPro" id="IPR001873">
    <property type="entry name" value="ENaC"/>
</dbReference>
<proteinExistence type="inferred from homology"/>
<keyword evidence="9 13" id="KW-0472">Membrane</keyword>
<keyword evidence="8 12" id="KW-0406">Ion transport</keyword>
<keyword evidence="7" id="KW-0915">Sodium</keyword>
<dbReference type="PANTHER" id="PTHR11690:SF237">
    <property type="entry name" value="PICKPOCKET 16-RELATED"/>
    <property type="match status" value="1"/>
</dbReference>
<keyword evidence="14" id="KW-1185">Reference proteome</keyword>
<evidence type="ECO:0000256" key="3">
    <source>
        <dbReference type="ARBA" id="ARBA00022448"/>
    </source>
</evidence>
<organism evidence="14 15">
    <name type="scientific">Vanessa tameamea</name>
    <name type="common">Kamehameha butterfly</name>
    <dbReference type="NCBI Taxonomy" id="334116"/>
    <lineage>
        <taxon>Eukaryota</taxon>
        <taxon>Metazoa</taxon>
        <taxon>Ecdysozoa</taxon>
        <taxon>Arthropoda</taxon>
        <taxon>Hexapoda</taxon>
        <taxon>Insecta</taxon>
        <taxon>Pterygota</taxon>
        <taxon>Neoptera</taxon>
        <taxon>Endopterygota</taxon>
        <taxon>Lepidoptera</taxon>
        <taxon>Glossata</taxon>
        <taxon>Ditrysia</taxon>
        <taxon>Papilionoidea</taxon>
        <taxon>Nymphalidae</taxon>
        <taxon>Nymphalinae</taxon>
        <taxon>Vanessa</taxon>
    </lineage>
</organism>
<sequence length="362" mass="41756">MEILKQHYFNTETIMEEVHQQCEDLLLYCTFNSKKKNCNKMFNFIKTYEGHCCAFNYAALNDGNMDEISYDDDIEYYSDPSNEGTSGIYVTSKSGRGSGLSVVLNVEPSDYPEWSLTPYNGAKILLNDPTDYPEITVLYKYVVLGQSLDIKVEPRIFQSDDDIRLVPLEKRNCAFHDEFLLQHTDRFSSETCKTECKMKNYADQCGCVPYKYPKDKALRICDFGDLECLNNLRARDIDWEKDCTPICYIECRDKRYSITSDVMPLLADFYPRNITLGHNISELSSLQVYFAKSTCNCFKNMLLIDFNYFIANYGGVFSLCFGVSIITLFEVIYSFLFSVLGTSCNYVKNTNKTIAKYDVENE</sequence>
<dbReference type="Proteomes" id="UP001652626">
    <property type="component" value="Chromosome 6"/>
</dbReference>
<protein>
    <submittedName>
        <fullName evidence="15">Pickpocket protein 28-like</fullName>
    </submittedName>
</protein>
<feature type="transmembrane region" description="Helical" evidence="13">
    <location>
        <begin position="316"/>
        <end position="340"/>
    </location>
</feature>
<dbReference type="Pfam" id="PF00858">
    <property type="entry name" value="ASC"/>
    <property type="match status" value="1"/>
</dbReference>
<evidence type="ECO:0000256" key="8">
    <source>
        <dbReference type="ARBA" id="ARBA00023065"/>
    </source>
</evidence>
<name>A0ABM4AIT5_VANTA</name>
<dbReference type="Gene3D" id="1.10.287.770">
    <property type="entry name" value="YojJ-like"/>
    <property type="match status" value="1"/>
</dbReference>
<evidence type="ECO:0000256" key="12">
    <source>
        <dbReference type="RuleBase" id="RU000679"/>
    </source>
</evidence>
<keyword evidence="10 12" id="KW-0739">Sodium transport</keyword>
<evidence type="ECO:0000256" key="5">
    <source>
        <dbReference type="ARBA" id="ARBA00022692"/>
    </source>
</evidence>
<keyword evidence="4 12" id="KW-0894">Sodium channel</keyword>
<gene>
    <name evidence="15" type="primary">LOC113403209</name>
</gene>
<keyword evidence="3 12" id="KW-0813">Transport</keyword>